<evidence type="ECO:0000256" key="4">
    <source>
        <dbReference type="ARBA" id="ARBA00022540"/>
    </source>
</evidence>
<evidence type="ECO:0000256" key="11">
    <source>
        <dbReference type="SAM" id="MobiDB-lite"/>
    </source>
</evidence>
<feature type="binding site" evidence="9">
    <location>
        <begin position="409"/>
        <end position="416"/>
    </location>
    <ligand>
        <name>GTP</name>
        <dbReference type="ChEBI" id="CHEBI:37565"/>
    </ligand>
</feature>
<dbReference type="FunFam" id="2.40.30.10:FF:000054">
    <property type="entry name" value="Translation initiation factor IF-2"/>
    <property type="match status" value="1"/>
</dbReference>
<feature type="binding site" evidence="9">
    <location>
        <begin position="455"/>
        <end position="459"/>
    </location>
    <ligand>
        <name>GTP</name>
        <dbReference type="ChEBI" id="CHEBI:37565"/>
    </ligand>
</feature>
<dbReference type="PROSITE" id="PS51722">
    <property type="entry name" value="G_TR_2"/>
    <property type="match status" value="1"/>
</dbReference>
<dbReference type="AlphaFoldDB" id="A0A4Q0XPY9"/>
<dbReference type="SUPFAM" id="SSF52156">
    <property type="entry name" value="Initiation factor IF2/eIF5b, domain 3"/>
    <property type="match status" value="1"/>
</dbReference>
<evidence type="ECO:0000256" key="1">
    <source>
        <dbReference type="ARBA" id="ARBA00007733"/>
    </source>
</evidence>
<dbReference type="FunFam" id="3.40.50.10050:FF:000001">
    <property type="entry name" value="Translation initiation factor IF-2"/>
    <property type="match status" value="1"/>
</dbReference>
<dbReference type="CDD" id="cd03702">
    <property type="entry name" value="IF2_mtIF2_II"/>
    <property type="match status" value="1"/>
</dbReference>
<reference evidence="13 14" key="1">
    <citation type="submission" date="2017-10" db="EMBL/GenBank/DDBJ databases">
        <title>Genomics of the genus Arcobacter.</title>
        <authorList>
            <person name="Perez-Cataluna A."/>
            <person name="Figueras M.J."/>
        </authorList>
    </citation>
    <scope>NUCLEOTIDE SEQUENCE [LARGE SCALE GENOMIC DNA]</scope>
    <source>
        <strain evidence="13 14">CECT 8987</strain>
    </source>
</reference>
<dbReference type="Gene3D" id="1.10.10.2480">
    <property type="match status" value="1"/>
</dbReference>
<dbReference type="Pfam" id="PF04760">
    <property type="entry name" value="IF2_N"/>
    <property type="match status" value="2"/>
</dbReference>
<dbReference type="InterPro" id="IPR006847">
    <property type="entry name" value="IF2_N"/>
</dbReference>
<keyword evidence="14" id="KW-1185">Reference proteome</keyword>
<dbReference type="SUPFAM" id="SSF50447">
    <property type="entry name" value="Translation proteins"/>
    <property type="match status" value="2"/>
</dbReference>
<dbReference type="OrthoDB" id="9811804at2"/>
<feature type="compositionally biased region" description="Polar residues" evidence="11">
    <location>
        <begin position="166"/>
        <end position="182"/>
    </location>
</feature>
<dbReference type="CDD" id="cd03692">
    <property type="entry name" value="mtIF2_IVc"/>
    <property type="match status" value="1"/>
</dbReference>
<dbReference type="GO" id="GO:0003924">
    <property type="term" value="F:GTPase activity"/>
    <property type="evidence" value="ECO:0007669"/>
    <property type="project" value="UniProtKB-UniRule"/>
</dbReference>
<dbReference type="FunFam" id="2.40.30.10:FF:000008">
    <property type="entry name" value="Translation initiation factor IF-2"/>
    <property type="match status" value="1"/>
</dbReference>
<dbReference type="Gene3D" id="3.40.50.300">
    <property type="entry name" value="P-loop containing nucleotide triphosphate hydrolases"/>
    <property type="match status" value="1"/>
</dbReference>
<evidence type="ECO:0000259" key="12">
    <source>
        <dbReference type="PROSITE" id="PS51722"/>
    </source>
</evidence>
<keyword evidence="6 9" id="KW-0648">Protein biosynthesis</keyword>
<evidence type="ECO:0000313" key="13">
    <source>
        <dbReference type="EMBL" id="RXJ57712.1"/>
    </source>
</evidence>
<feature type="compositionally biased region" description="Basic residues" evidence="11">
    <location>
        <begin position="147"/>
        <end position="160"/>
    </location>
</feature>
<dbReference type="GO" id="GO:0003743">
    <property type="term" value="F:translation initiation factor activity"/>
    <property type="evidence" value="ECO:0007669"/>
    <property type="project" value="UniProtKB-UniRule"/>
</dbReference>
<protein>
    <recommendedName>
        <fullName evidence="2 9">Translation initiation factor IF-2</fullName>
    </recommendedName>
</protein>
<keyword evidence="3 9" id="KW-0963">Cytoplasm</keyword>
<dbReference type="SUPFAM" id="SSF52540">
    <property type="entry name" value="P-loop containing nucleoside triphosphate hydrolases"/>
    <property type="match status" value="1"/>
</dbReference>
<evidence type="ECO:0000256" key="6">
    <source>
        <dbReference type="ARBA" id="ARBA00022917"/>
    </source>
</evidence>
<dbReference type="GO" id="GO:0005525">
    <property type="term" value="F:GTP binding"/>
    <property type="evidence" value="ECO:0007669"/>
    <property type="project" value="UniProtKB-KW"/>
</dbReference>
<evidence type="ECO:0000256" key="9">
    <source>
        <dbReference type="HAMAP-Rule" id="MF_00100"/>
    </source>
</evidence>
<evidence type="ECO:0000313" key="14">
    <source>
        <dbReference type="Proteomes" id="UP000290657"/>
    </source>
</evidence>
<dbReference type="PANTHER" id="PTHR43381">
    <property type="entry name" value="TRANSLATION INITIATION FACTOR IF-2-RELATED"/>
    <property type="match status" value="1"/>
</dbReference>
<feature type="region of interest" description="G-domain" evidence="9">
    <location>
        <begin position="403"/>
        <end position="551"/>
    </location>
</feature>
<dbReference type="NCBIfam" id="TIGR00487">
    <property type="entry name" value="IF-2"/>
    <property type="match status" value="1"/>
</dbReference>
<evidence type="ECO:0000256" key="3">
    <source>
        <dbReference type="ARBA" id="ARBA00022490"/>
    </source>
</evidence>
<dbReference type="InterPro" id="IPR027417">
    <property type="entry name" value="P-loop_NTPase"/>
</dbReference>
<evidence type="ECO:0000256" key="8">
    <source>
        <dbReference type="ARBA" id="ARBA00025162"/>
    </source>
</evidence>
<feature type="binding site" evidence="9">
    <location>
        <begin position="509"/>
        <end position="512"/>
    </location>
    <ligand>
        <name>GTP</name>
        <dbReference type="ChEBI" id="CHEBI:37565"/>
    </ligand>
</feature>
<keyword evidence="7 9" id="KW-0342">GTP-binding</keyword>
<dbReference type="InterPro" id="IPR000795">
    <property type="entry name" value="T_Tr_GTP-bd_dom"/>
</dbReference>
<comment type="caution">
    <text evidence="13">The sequence shown here is derived from an EMBL/GenBank/DDBJ whole genome shotgun (WGS) entry which is preliminary data.</text>
</comment>
<dbReference type="Gene3D" id="3.40.50.10050">
    <property type="entry name" value="Translation initiation factor IF- 2, domain 3"/>
    <property type="match status" value="1"/>
</dbReference>
<dbReference type="NCBIfam" id="TIGR00231">
    <property type="entry name" value="small_GTP"/>
    <property type="match status" value="1"/>
</dbReference>
<feature type="compositionally biased region" description="Basic residues" evidence="11">
    <location>
        <begin position="213"/>
        <end position="224"/>
    </location>
</feature>
<dbReference type="InterPro" id="IPR053905">
    <property type="entry name" value="EF-G-like_DII"/>
</dbReference>
<feature type="compositionally biased region" description="Basic and acidic residues" evidence="11">
    <location>
        <begin position="72"/>
        <end position="110"/>
    </location>
</feature>
<accession>A0A4Q0XPY9</accession>
<proteinExistence type="inferred from homology"/>
<dbReference type="CDD" id="cd01887">
    <property type="entry name" value="IF2_eIF5B"/>
    <property type="match status" value="1"/>
</dbReference>
<feature type="domain" description="Tr-type G" evidence="12">
    <location>
        <begin position="400"/>
        <end position="567"/>
    </location>
</feature>
<dbReference type="PANTHER" id="PTHR43381:SF5">
    <property type="entry name" value="TR-TYPE G DOMAIN-CONTAINING PROTEIN"/>
    <property type="match status" value="1"/>
</dbReference>
<comment type="function">
    <text evidence="8 9 10">One of the essential components for the initiation of protein synthesis. Protects formylmethionyl-tRNA from spontaneous hydrolysis and promotes its binding to the 30S ribosomal subunits. Also involved in the hydrolysis of GTP during the formation of the 70S ribosomal complex.</text>
</comment>
<dbReference type="Proteomes" id="UP000290657">
    <property type="component" value="Unassembled WGS sequence"/>
</dbReference>
<dbReference type="InterPro" id="IPR044145">
    <property type="entry name" value="IF2_II"/>
</dbReference>
<dbReference type="InterPro" id="IPR015760">
    <property type="entry name" value="TIF_IF2"/>
</dbReference>
<evidence type="ECO:0000256" key="5">
    <source>
        <dbReference type="ARBA" id="ARBA00022741"/>
    </source>
</evidence>
<name>A0A4Q0XPY9_9BACT</name>
<keyword evidence="4 9" id="KW-0396">Initiation factor</keyword>
<evidence type="ECO:0000256" key="7">
    <source>
        <dbReference type="ARBA" id="ARBA00023134"/>
    </source>
</evidence>
<feature type="compositionally biased region" description="Basic and acidic residues" evidence="11">
    <location>
        <begin position="225"/>
        <end position="240"/>
    </location>
</feature>
<dbReference type="HAMAP" id="MF_00100_B">
    <property type="entry name" value="IF_2_B"/>
    <property type="match status" value="1"/>
</dbReference>
<dbReference type="Pfam" id="PF00009">
    <property type="entry name" value="GTP_EFTU"/>
    <property type="match status" value="1"/>
</dbReference>
<dbReference type="Gene3D" id="2.40.30.10">
    <property type="entry name" value="Translation factors"/>
    <property type="match status" value="2"/>
</dbReference>
<dbReference type="FunFam" id="3.40.50.300:FF:000019">
    <property type="entry name" value="Translation initiation factor IF-2"/>
    <property type="match status" value="1"/>
</dbReference>
<dbReference type="InterPro" id="IPR005225">
    <property type="entry name" value="Small_GTP-bd"/>
</dbReference>
<dbReference type="Pfam" id="PF22042">
    <property type="entry name" value="EF-G_D2"/>
    <property type="match status" value="1"/>
</dbReference>
<keyword evidence="5 9" id="KW-0547">Nucleotide-binding</keyword>
<dbReference type="InterPro" id="IPR000178">
    <property type="entry name" value="TF_IF2_bacterial-like"/>
</dbReference>
<comment type="similarity">
    <text evidence="1 9 10">Belongs to the TRAFAC class translation factor GTPase superfamily. Classic translation factor GTPase family. IF-2 subfamily.</text>
</comment>
<sequence>MSDNVRVYEIADETGATSAEVITKAKDLSIELKSPQSTVSFEDAEEIATYILTGKSSKLPAKPKPAVKKAAKKIEAQIEENKKEESAPQEEAKPEIKEDDKAQKRAEAKKPSSIAVTKTAPKPAPKKVEKDESSQEEDEKSNNGRIVPKRRGLKIVKKRKEKEETPSTPSRTSIQMDNTSVEPGSAKKKMKSLSEILGNASSEEEIKDEALKAKSKKEKKKAPPKAHEHGKLIEVDRDTTESFSNSDDSLLGEEVVLLDMDMGDTPKILEEDRRPKNNNNNIRSSRPSEFGNRPQGLKRGKRKKRIKREVEAVEITEVTIPEDVRVYEFAEACGKSAAEVITVLFGLGMMVTKNDFLKQDELEILGEEFGIEVTVKDALEDVNYVEDYHEEEIDKTNFTKRPPVVTIMGHVDHGKTSLLDKIRSAKVAAGEAGGITQHISAYTIEQHGEQITFVDTPGHAAFSEMRSRGASVTDIVIIVVAADDGVKPQTEEVISHAKASGCPIIVAVNKIDKEAANIDMVKSQMAERDMTPVDWGGDIEFIPLSAKTGEGIDDLLENILLQAEILELAADPTAKSKSVVVEATVEKGRGPVATVIVQSGTLKVGDNIVCDTTYGRVKAITNDLGKPVKQLGLSETGNVLGLNEVPTSGSIMVTQGSDKEAKEIATTRAEHARAKELSRSTKVSLEEMSGLIAEGKIKQLPVIIKTDVGGSLEAIKGSLEQIANEEVKVKVIHAAVGGITESDLVLAGASEGCIILGFNVRPTGAIKQKAKADGITINTYSVIYDLIDDIKDALSGMMSAVIREENTGQAEVRDTFVVPKIGTVAGCLVTDGKVIRGGHARIIRDGVVTYTGKISSLKRFKDDVKEVANGYECGIMFEKFNDIQVGDFIETFIQIEEKVTI</sequence>
<evidence type="ECO:0000256" key="2">
    <source>
        <dbReference type="ARBA" id="ARBA00020675"/>
    </source>
</evidence>
<dbReference type="RefSeq" id="WP_128996285.1">
    <property type="nucleotide sequence ID" value="NZ_PDKN01000004.1"/>
</dbReference>
<dbReference type="InterPro" id="IPR036925">
    <property type="entry name" value="TIF_IF2_dom3_sf"/>
</dbReference>
<dbReference type="PROSITE" id="PS01176">
    <property type="entry name" value="IF2"/>
    <property type="match status" value="1"/>
</dbReference>
<comment type="subcellular location">
    <subcellularLocation>
        <location evidence="9">Cytoplasm</location>
    </subcellularLocation>
</comment>
<dbReference type="Pfam" id="PF11987">
    <property type="entry name" value="IF-2"/>
    <property type="match status" value="1"/>
</dbReference>
<feature type="region of interest" description="Disordered" evidence="11">
    <location>
        <begin position="53"/>
        <end position="247"/>
    </location>
</feature>
<evidence type="ECO:0000256" key="10">
    <source>
        <dbReference type="RuleBase" id="RU000644"/>
    </source>
</evidence>
<dbReference type="EMBL" id="PDKN01000004">
    <property type="protein sequence ID" value="RXJ57712.1"/>
    <property type="molecule type" value="Genomic_DNA"/>
</dbReference>
<gene>
    <name evidence="9" type="primary">infB</name>
    <name evidence="13" type="ORF">CRV04_07835</name>
</gene>
<dbReference type="InterPro" id="IPR009000">
    <property type="entry name" value="Transl_B-barrel_sf"/>
</dbReference>
<feature type="region of interest" description="Disordered" evidence="11">
    <location>
        <begin position="266"/>
        <end position="303"/>
    </location>
</feature>
<dbReference type="GO" id="GO:0005829">
    <property type="term" value="C:cytosol"/>
    <property type="evidence" value="ECO:0007669"/>
    <property type="project" value="TreeGrafter"/>
</dbReference>
<dbReference type="InterPro" id="IPR023115">
    <property type="entry name" value="TIF_IF2_dom3"/>
</dbReference>
<organism evidence="13 14">
    <name type="scientific">Candidatus Marinarcus aquaticus</name>
    <dbReference type="NCBI Taxonomy" id="2044504"/>
    <lineage>
        <taxon>Bacteria</taxon>
        <taxon>Pseudomonadati</taxon>
        <taxon>Campylobacterota</taxon>
        <taxon>Epsilonproteobacteria</taxon>
        <taxon>Campylobacterales</taxon>
        <taxon>Arcobacteraceae</taxon>
        <taxon>Candidatus Marinarcus</taxon>
    </lineage>
</organism>